<evidence type="ECO:0000313" key="2">
    <source>
        <dbReference type="Proteomes" id="UP000045782"/>
    </source>
</evidence>
<name>A0A0U0ZT81_9MYCO</name>
<proteinExistence type="predicted"/>
<reference evidence="1 2" key="1">
    <citation type="submission" date="2015-03" db="EMBL/GenBank/DDBJ databases">
        <authorList>
            <person name="Murphy D."/>
        </authorList>
    </citation>
    <scope>NUCLEOTIDE SEQUENCE [LARGE SCALE GENOMIC DNA]</scope>
    <source>
        <strain evidence="1 2">PAP088</strain>
    </source>
</reference>
<dbReference type="RefSeq" id="WP_052619158.1">
    <property type="nucleotide sequence ID" value="NZ_CSWP01000009.1"/>
</dbReference>
<dbReference type="InterPro" id="IPR011101">
    <property type="entry name" value="DUF5131"/>
</dbReference>
<dbReference type="Proteomes" id="UP000045782">
    <property type="component" value="Unassembled WGS sequence"/>
</dbReference>
<gene>
    <name evidence="1" type="ORF">ERS075579_04135</name>
</gene>
<sequence length="278" mass="30733">MTTTPTMLTLLTHDGREVLYPEPKGKPKFNLSKGQGVSWAAWTHNPITGCLHQCEYCYARSIAANGRFAAAFPAGFEPVFHPERLSAPANTRIPTKHQGDPAWSRVFVGSMADMYGRWVPKEWLQQIHASLCESPQWQYILLTKFPSRYSSLDLPAGAWVGTSVDTQKRVRIAQESMGKLDRNVVKWLSLEPLLEPLQFTDLSMFDWVVIGAQTATNQPGGRVGAFAPPFEWVARIVAQAREADCRIHLKPNLLGIPGPASPGMSLPNEFPALPGGVK</sequence>
<dbReference type="EMBL" id="CSWP01000009">
    <property type="protein sequence ID" value="CPV67032.1"/>
    <property type="molecule type" value="Genomic_DNA"/>
</dbReference>
<accession>A0A0U0ZT81</accession>
<dbReference type="Pfam" id="PF07505">
    <property type="entry name" value="DUF5131"/>
    <property type="match status" value="1"/>
</dbReference>
<evidence type="ECO:0000313" key="1">
    <source>
        <dbReference type="EMBL" id="CPV67032.1"/>
    </source>
</evidence>
<dbReference type="AlphaFoldDB" id="A0A0U0ZT81"/>
<organism evidence="1 2">
    <name type="scientific">Mycobacteroides abscessus</name>
    <dbReference type="NCBI Taxonomy" id="36809"/>
    <lineage>
        <taxon>Bacteria</taxon>
        <taxon>Bacillati</taxon>
        <taxon>Actinomycetota</taxon>
        <taxon>Actinomycetes</taxon>
        <taxon>Mycobacteriales</taxon>
        <taxon>Mycobacteriaceae</taxon>
        <taxon>Mycobacteroides</taxon>
    </lineage>
</organism>
<protein>
    <submittedName>
        <fullName evidence="1">Bacteriophage protein gp37</fullName>
    </submittedName>
</protein>